<protein>
    <recommendedName>
        <fullName evidence="3">Glycosyltransferase family 8 protein</fullName>
    </recommendedName>
</protein>
<dbReference type="GeneID" id="59294914"/>
<dbReference type="Proteomes" id="UP000578531">
    <property type="component" value="Unassembled WGS sequence"/>
</dbReference>
<sequence>MPVNVRFVSYILLAAIALTTIAKLAHFHATKSYQPSDLLSDSRQTAPLANATKVNPPAKQEDEAAQSPFAFVAFLADNWQHKEFDDDNEDIYFYSTRVMGYQLMHNSETRSNTSIPFVVLTTKGVSERKRARLRKDGAVVIVVEDVPLPDWFSIGNPFWVDVMTKLRVFQQTQYEKILLLDADVLPVRRLDGVFQDPATEVIAPLQDKKREGDKIPLPATYMFAGMTNGGGREHDSETEEKYYESMAKYGELEQVNAGFLLAAPSQEMYDYYTSVLHEEGRFDPAQPEQNLLIEAHRLDGPLPWKSIRYDWVINSPNFQDYEHGVHAVHEKLWKGEHRIEEFGLKDLAALWDKARGEMEGYYRALDDPSPTTRRVKAEDG</sequence>
<dbReference type="InterPro" id="IPR050587">
    <property type="entry name" value="GNT1/Glycosyltrans_8"/>
</dbReference>
<evidence type="ECO:0000313" key="1">
    <source>
        <dbReference type="EMBL" id="KAF6223125.1"/>
    </source>
</evidence>
<name>A0A8H6CGF7_9LECA</name>
<keyword evidence="2" id="KW-1185">Reference proteome</keyword>
<dbReference type="Gene3D" id="3.90.550.10">
    <property type="entry name" value="Spore Coat Polysaccharide Biosynthesis Protein SpsA, Chain A"/>
    <property type="match status" value="1"/>
</dbReference>
<evidence type="ECO:0000313" key="2">
    <source>
        <dbReference type="Proteomes" id="UP000578531"/>
    </source>
</evidence>
<dbReference type="RefSeq" id="XP_037157999.1">
    <property type="nucleotide sequence ID" value="XM_037315110.1"/>
</dbReference>
<dbReference type="SUPFAM" id="SSF53448">
    <property type="entry name" value="Nucleotide-diphospho-sugar transferases"/>
    <property type="match status" value="1"/>
</dbReference>
<accession>A0A8H6CGF7</accession>
<dbReference type="AlphaFoldDB" id="A0A8H6CGF7"/>
<dbReference type="OrthoDB" id="2014201at2759"/>
<organism evidence="1 2">
    <name type="scientific">Letharia columbiana</name>
    <dbReference type="NCBI Taxonomy" id="112416"/>
    <lineage>
        <taxon>Eukaryota</taxon>
        <taxon>Fungi</taxon>
        <taxon>Dikarya</taxon>
        <taxon>Ascomycota</taxon>
        <taxon>Pezizomycotina</taxon>
        <taxon>Lecanoromycetes</taxon>
        <taxon>OSLEUM clade</taxon>
        <taxon>Lecanoromycetidae</taxon>
        <taxon>Lecanorales</taxon>
        <taxon>Lecanorineae</taxon>
        <taxon>Parmeliaceae</taxon>
        <taxon>Letharia</taxon>
    </lineage>
</organism>
<dbReference type="PANTHER" id="PTHR11183">
    <property type="entry name" value="GLYCOGENIN SUBFAMILY MEMBER"/>
    <property type="match status" value="1"/>
</dbReference>
<comment type="caution">
    <text evidence="1">The sequence shown here is derived from an EMBL/GenBank/DDBJ whole genome shotgun (WGS) entry which is preliminary data.</text>
</comment>
<dbReference type="InterPro" id="IPR029044">
    <property type="entry name" value="Nucleotide-diphossugar_trans"/>
</dbReference>
<proteinExistence type="predicted"/>
<dbReference type="EMBL" id="JACCJC010000140">
    <property type="protein sequence ID" value="KAF6223125.1"/>
    <property type="molecule type" value="Genomic_DNA"/>
</dbReference>
<gene>
    <name evidence="1" type="ORF">HO173_013287</name>
</gene>
<reference evidence="1 2" key="1">
    <citation type="journal article" date="2020" name="Genomics">
        <title>Complete, high-quality genomes from long-read metagenomic sequencing of two wolf lichen thalli reveals enigmatic genome architecture.</title>
        <authorList>
            <person name="McKenzie S.K."/>
            <person name="Walston R.F."/>
            <person name="Allen J.L."/>
        </authorList>
    </citation>
    <scope>NUCLEOTIDE SEQUENCE [LARGE SCALE GENOMIC DNA]</scope>
    <source>
        <strain evidence="1">WasteWater2</strain>
    </source>
</reference>
<evidence type="ECO:0008006" key="3">
    <source>
        <dbReference type="Google" id="ProtNLM"/>
    </source>
</evidence>